<sequence>MGRHPGTAQAPPSAPAPLFIPGHRLPPSPDGDRRLRRATTLVGAAIVLLVVLGLALLSTATWLAGRGFTAVPAISELGSPAALTLTSGIGTVRVLPSGDVDELTLALVAPGATTLPAADAQVPARVTQTTGADRTTVEVRQPTRSFSPPWSDGTRDVLLLVPTGLELALAVHTDVGDVLVDGDLLSLDAHSTAGDLRLGPLSAPDGVSATTEAGNIDLELDSPAPATIELAAGVGDVDLLLPTDAAGQVSITTDLGDVEVAVPGTARWQIRAESQLGEVHTAPGLSDGAGEAVGTLTVDSELGTIDITR</sequence>
<keyword evidence="4" id="KW-1185">Reference proteome</keyword>
<name>A0A291GS00_9MICO</name>
<evidence type="ECO:0000256" key="1">
    <source>
        <dbReference type="SAM" id="MobiDB-lite"/>
    </source>
</evidence>
<gene>
    <name evidence="3" type="ORF">CFK38_13205</name>
</gene>
<reference evidence="4" key="1">
    <citation type="submission" date="2017-09" db="EMBL/GenBank/DDBJ databases">
        <title>Brachybacterium sp. VM2412.</title>
        <authorList>
            <person name="Tak E.J."/>
            <person name="Bae J.-W."/>
        </authorList>
    </citation>
    <scope>NUCLEOTIDE SEQUENCE [LARGE SCALE GENOMIC DNA]</scope>
    <source>
        <strain evidence="4">VM2412</strain>
    </source>
</reference>
<feature type="region of interest" description="Disordered" evidence="1">
    <location>
        <begin position="1"/>
        <end position="32"/>
    </location>
</feature>
<dbReference type="RefSeq" id="WP_096804360.1">
    <property type="nucleotide sequence ID" value="NZ_CP023563.1"/>
</dbReference>
<keyword evidence="2" id="KW-0472">Membrane</keyword>
<accession>A0A291GS00</accession>
<dbReference type="EMBL" id="CP023563">
    <property type="protein sequence ID" value="ATG53253.1"/>
    <property type="molecule type" value="Genomic_DNA"/>
</dbReference>
<evidence type="ECO:0000256" key="2">
    <source>
        <dbReference type="SAM" id="Phobius"/>
    </source>
</evidence>
<proteinExistence type="predicted"/>
<organism evidence="3 4">
    <name type="scientific">Brachybacterium vulturis</name>
    <dbReference type="NCBI Taxonomy" id="2017484"/>
    <lineage>
        <taxon>Bacteria</taxon>
        <taxon>Bacillati</taxon>
        <taxon>Actinomycetota</taxon>
        <taxon>Actinomycetes</taxon>
        <taxon>Micrococcales</taxon>
        <taxon>Dermabacteraceae</taxon>
        <taxon>Brachybacterium</taxon>
    </lineage>
</organism>
<dbReference type="KEGG" id="brz:CFK38_13205"/>
<evidence type="ECO:0008006" key="5">
    <source>
        <dbReference type="Google" id="ProtNLM"/>
    </source>
</evidence>
<dbReference type="Proteomes" id="UP000218165">
    <property type="component" value="Chromosome"/>
</dbReference>
<feature type="transmembrane region" description="Helical" evidence="2">
    <location>
        <begin position="41"/>
        <end position="64"/>
    </location>
</feature>
<keyword evidence="2" id="KW-0812">Transmembrane</keyword>
<evidence type="ECO:0000313" key="4">
    <source>
        <dbReference type="Proteomes" id="UP000218165"/>
    </source>
</evidence>
<protein>
    <recommendedName>
        <fullName evidence="5">Adhesin domain-containing protein</fullName>
    </recommendedName>
</protein>
<dbReference type="AlphaFoldDB" id="A0A291GS00"/>
<keyword evidence="2" id="KW-1133">Transmembrane helix</keyword>
<evidence type="ECO:0000313" key="3">
    <source>
        <dbReference type="EMBL" id="ATG53253.1"/>
    </source>
</evidence>